<dbReference type="RefSeq" id="WP_406787948.1">
    <property type="nucleotide sequence ID" value="NZ_JBJIAA010000010.1"/>
</dbReference>
<organism evidence="6 7">
    <name type="scientific">Clostridium neuense</name>
    <dbReference type="NCBI Taxonomy" id="1728934"/>
    <lineage>
        <taxon>Bacteria</taxon>
        <taxon>Bacillati</taxon>
        <taxon>Bacillota</taxon>
        <taxon>Clostridia</taxon>
        <taxon>Eubacteriales</taxon>
        <taxon>Clostridiaceae</taxon>
        <taxon>Clostridium</taxon>
    </lineage>
</organism>
<evidence type="ECO:0000256" key="2">
    <source>
        <dbReference type="ARBA" id="ARBA00022692"/>
    </source>
</evidence>
<evidence type="ECO:0000256" key="1">
    <source>
        <dbReference type="ARBA" id="ARBA00022475"/>
    </source>
</evidence>
<comment type="subcellular location">
    <subcellularLocation>
        <location evidence="5">Cell membrane</location>
        <topology evidence="5">Multi-pass membrane protein</topology>
    </subcellularLocation>
</comment>
<feature type="transmembrane region" description="Helical" evidence="5">
    <location>
        <begin position="7"/>
        <end position="31"/>
    </location>
</feature>
<evidence type="ECO:0000256" key="5">
    <source>
        <dbReference type="HAMAP-Rule" id="MF_01600"/>
    </source>
</evidence>
<feature type="transmembrane region" description="Helical" evidence="5">
    <location>
        <begin position="207"/>
        <end position="226"/>
    </location>
</feature>
<accession>A0ABW8TIJ2</accession>
<comment type="caution">
    <text evidence="6">The sequence shown here is derived from an EMBL/GenBank/DDBJ whole genome shotgun (WGS) entry which is preliminary data.</text>
</comment>
<dbReference type="HAMAP" id="MF_01600">
    <property type="entry name" value="UPF0182"/>
    <property type="match status" value="1"/>
</dbReference>
<dbReference type="Proteomes" id="UP001623592">
    <property type="component" value="Unassembled WGS sequence"/>
</dbReference>
<dbReference type="NCBIfam" id="NF000825">
    <property type="entry name" value="PRK00068.1"/>
    <property type="match status" value="1"/>
</dbReference>
<keyword evidence="2 5" id="KW-0812">Transmembrane</keyword>
<reference evidence="6 7" key="1">
    <citation type="submission" date="2024-11" db="EMBL/GenBank/DDBJ databases">
        <authorList>
            <person name="Heng Y.C."/>
            <person name="Lim A.C.H."/>
            <person name="Lee J.K.Y."/>
            <person name="Kittelmann S."/>
        </authorList>
    </citation>
    <scope>NUCLEOTIDE SEQUENCE [LARGE SCALE GENOMIC DNA]</scope>
    <source>
        <strain evidence="6 7">WILCCON 0114</strain>
    </source>
</reference>
<proteinExistence type="inferred from homology"/>
<keyword evidence="3 5" id="KW-1133">Transmembrane helix</keyword>
<dbReference type="PANTHER" id="PTHR39344">
    <property type="entry name" value="UPF0182 PROTEIN SLL1060"/>
    <property type="match status" value="1"/>
</dbReference>
<keyword evidence="7" id="KW-1185">Reference proteome</keyword>
<feature type="transmembrane region" description="Helical" evidence="5">
    <location>
        <begin position="279"/>
        <end position="300"/>
    </location>
</feature>
<keyword evidence="1 5" id="KW-1003">Cell membrane</keyword>
<keyword evidence="4 5" id="KW-0472">Membrane</keyword>
<dbReference type="Pfam" id="PF03699">
    <property type="entry name" value="UPF0182"/>
    <property type="match status" value="1"/>
</dbReference>
<name>A0ABW8TIJ2_9CLOT</name>
<evidence type="ECO:0000256" key="4">
    <source>
        <dbReference type="ARBA" id="ARBA00023136"/>
    </source>
</evidence>
<feature type="transmembrane region" description="Helical" evidence="5">
    <location>
        <begin position="43"/>
        <end position="69"/>
    </location>
</feature>
<feature type="transmembrane region" description="Helical" evidence="5">
    <location>
        <begin position="96"/>
        <end position="113"/>
    </location>
</feature>
<feature type="transmembrane region" description="Helical" evidence="5">
    <location>
        <begin position="246"/>
        <end position="272"/>
    </location>
</feature>
<evidence type="ECO:0000313" key="7">
    <source>
        <dbReference type="Proteomes" id="UP001623592"/>
    </source>
</evidence>
<evidence type="ECO:0000313" key="6">
    <source>
        <dbReference type="EMBL" id="MFL0251288.1"/>
    </source>
</evidence>
<evidence type="ECO:0000256" key="3">
    <source>
        <dbReference type="ARBA" id="ARBA00022989"/>
    </source>
</evidence>
<feature type="transmembrane region" description="Helical" evidence="5">
    <location>
        <begin position="153"/>
        <end position="175"/>
    </location>
</feature>
<dbReference type="EMBL" id="JBJIAA010000010">
    <property type="protein sequence ID" value="MFL0251288.1"/>
    <property type="molecule type" value="Genomic_DNA"/>
</dbReference>
<dbReference type="PANTHER" id="PTHR39344:SF1">
    <property type="entry name" value="UPF0182 PROTEIN SLL1060"/>
    <property type="match status" value="1"/>
</dbReference>
<protein>
    <recommendedName>
        <fullName evidence="5">UPF0182 protein ACJDT4_12725</fullName>
    </recommendedName>
</protein>
<comment type="similarity">
    <text evidence="5">Belongs to the UPF0182 family.</text>
</comment>
<gene>
    <name evidence="6" type="ORF">ACJDT4_12725</name>
</gene>
<sequence>MKKGLKYIWIPILLIIIVGFFGRITNFIINIEWFKEVGYLSVYFTRIVAVLILMVPLFAIIYTMVWLYYRSIRKSIIKWDKVVEVSTKKAKLQKRIFFIVDLVVSLLLSYSVADTYWYKILQFAKSSSFNTKDPIFGIDISFYVFKLPLIQSLYGVIMFLLIFLFILTVIIYILFNVKDSINARSRGINIINLKGFGSGLVKFAGKLLATLSSLIIFLLSFGYLIRAWNLVYSPRGVVYGAGYTDIHVSLIFYAIIAVFSIIAGIVIFISVVKSKVRPIIISICIIVVLVIAEGVSSPIVQNLFVKSNEKTKEASYIRYNIDYTRKAFNVDKIDEKEFPANEDLTVDDIKNNRPTIDNIKVNSYDPSLEFYNQVQVIRYYYDFNDIDVDRYNINGKYNQVFIAPRELDTKTLQGNADTWQNKHLVYTHGYGAVMSKVNSITDSGQPDFVMKDIPPVNSTKIPFTDPRIYFGEETNDYVIGNNTLGEFDYPNGSVNKTNNYDGKGGIKASLINRFLFAVNKHDINFILSGNINSNSKILINRNITDRVEKIAPFLSYDKDPYAVISNGKIYWIIDAYTTSDRYPYSQPVDNVNYIRNSVKVVVDALDGTTNFYIVDKNDPIANSYAKIFPGLFKDASEVPTDIKNHFKYPEDLFRIQSTVLEKYHVTDTGIFYNGEDLWDVSKNMNDVEGEKSVSDSSYMVMKLPNESKEEMVLMQYFNMRSKNNMVALLGARMDGNNYGKMVLYKLPTDKTIDSPYLFNQKLRQDPTISKEISLWNTQGSKVQFGDTSVVPINKSLIYIVPVYIRAQGKNSIPEVKRVIVSYGSKVVMDDNVDKALQQIFNYTDNDNNNPQTEVPNKDNKVKTDVSLDREKLKTAQDLYDKAIDAQKNGDWSKYGDYIKELGKTIEELNK</sequence>
<dbReference type="InterPro" id="IPR005372">
    <property type="entry name" value="UPF0182"/>
</dbReference>